<gene>
    <name evidence="1" type="ORF">GCM10011607_33770</name>
</gene>
<protein>
    <recommendedName>
        <fullName evidence="3">2OG-Fe(II) oxygenase</fullName>
    </recommendedName>
</protein>
<reference evidence="2" key="1">
    <citation type="journal article" date="2019" name="Int. J. Syst. Evol. Microbiol.">
        <title>The Global Catalogue of Microorganisms (GCM) 10K type strain sequencing project: providing services to taxonomists for standard genome sequencing and annotation.</title>
        <authorList>
            <consortium name="The Broad Institute Genomics Platform"/>
            <consortium name="The Broad Institute Genome Sequencing Center for Infectious Disease"/>
            <person name="Wu L."/>
            <person name="Ma J."/>
        </authorList>
    </citation>
    <scope>NUCLEOTIDE SEQUENCE [LARGE SCALE GENOMIC DNA]</scope>
    <source>
        <strain evidence="2">CGMCC 1.15339</strain>
    </source>
</reference>
<comment type="caution">
    <text evidence="1">The sequence shown here is derived from an EMBL/GenBank/DDBJ whole genome shotgun (WGS) entry which is preliminary data.</text>
</comment>
<keyword evidence="2" id="KW-1185">Reference proteome</keyword>
<evidence type="ECO:0000313" key="2">
    <source>
        <dbReference type="Proteomes" id="UP000617555"/>
    </source>
</evidence>
<dbReference type="RefSeq" id="WP_283104464.1">
    <property type="nucleotide sequence ID" value="NZ_BMII01000032.1"/>
</dbReference>
<dbReference type="EMBL" id="BMII01000032">
    <property type="protein sequence ID" value="GGB70460.1"/>
    <property type="molecule type" value="Genomic_DNA"/>
</dbReference>
<name>A0ABQ1JJD3_9GAMM</name>
<accession>A0ABQ1JJD3</accession>
<evidence type="ECO:0008006" key="3">
    <source>
        <dbReference type="Google" id="ProtNLM"/>
    </source>
</evidence>
<organism evidence="1 2">
    <name type="scientific">Shewanella inventionis</name>
    <dbReference type="NCBI Taxonomy" id="1738770"/>
    <lineage>
        <taxon>Bacteria</taxon>
        <taxon>Pseudomonadati</taxon>
        <taxon>Pseudomonadota</taxon>
        <taxon>Gammaproteobacteria</taxon>
        <taxon>Alteromonadales</taxon>
        <taxon>Shewanellaceae</taxon>
        <taxon>Shewanella</taxon>
    </lineage>
</organism>
<proteinExistence type="predicted"/>
<sequence>MGNVVNRAIFSSRIFSNNLVTYQQNHRVMKHVDPVQQGRYYKLNVVIKQPLIGGVFTCEKYIINLFNRVYLFRPDLYEHSVTKIESGKRVLLSIAVNI</sequence>
<dbReference type="Proteomes" id="UP000617555">
    <property type="component" value="Unassembled WGS sequence"/>
</dbReference>
<evidence type="ECO:0000313" key="1">
    <source>
        <dbReference type="EMBL" id="GGB70460.1"/>
    </source>
</evidence>